<dbReference type="RefSeq" id="WP_318750810.1">
    <property type="nucleotide sequence ID" value="NZ_CP132508.1"/>
</dbReference>
<keyword evidence="4" id="KW-1185">Reference proteome</keyword>
<dbReference type="InterPro" id="IPR012340">
    <property type="entry name" value="NA-bd_OB-fold"/>
</dbReference>
<proteinExistence type="predicted"/>
<dbReference type="SUPFAM" id="SSF50249">
    <property type="entry name" value="Nucleic acid-binding proteins"/>
    <property type="match status" value="1"/>
</dbReference>
<feature type="compositionally biased region" description="Low complexity" evidence="1">
    <location>
        <begin position="322"/>
        <end position="336"/>
    </location>
</feature>
<dbReference type="PANTHER" id="PTHR10724">
    <property type="entry name" value="30S RIBOSOMAL PROTEIN S1"/>
    <property type="match status" value="1"/>
</dbReference>
<feature type="compositionally biased region" description="Low complexity" evidence="1">
    <location>
        <begin position="39"/>
        <end position="56"/>
    </location>
</feature>
<feature type="region of interest" description="Disordered" evidence="1">
    <location>
        <begin position="249"/>
        <end position="357"/>
    </location>
</feature>
<dbReference type="EMBL" id="CP132508">
    <property type="protein sequence ID" value="WPD19231.1"/>
    <property type="molecule type" value="Genomic_DNA"/>
</dbReference>
<feature type="compositionally biased region" description="Gly residues" evidence="1">
    <location>
        <begin position="79"/>
        <end position="109"/>
    </location>
</feature>
<feature type="compositionally biased region" description="Low complexity" evidence="1">
    <location>
        <begin position="347"/>
        <end position="357"/>
    </location>
</feature>
<feature type="compositionally biased region" description="Low complexity" evidence="1">
    <location>
        <begin position="285"/>
        <end position="306"/>
    </location>
</feature>
<dbReference type="Pfam" id="PF00575">
    <property type="entry name" value="S1"/>
    <property type="match status" value="1"/>
</dbReference>
<dbReference type="Proteomes" id="UP001304683">
    <property type="component" value="Chromosome"/>
</dbReference>
<sequence>MADASMEALRPDGEATPPIRQPQPVRPAEAADARPEGMAGVPAASGEAASPAADGGAARGGGRAPATPGADARRRAGPTGVGGTGRAGVGGAGRASGGGIDRADGGGAGPARARQSAGVAANRRSDAPAARPGAGRGVVGSPAATGQVRDRAGLVPLAPGTRVHGTITGIVDYGAFVVTDDGRRGLIHISEIADWYVERAEDYFYKGERVQVEVVHFDPASGKYAFSTRRLGGKQPLANRYADRLLELHRHGVGRSPTSPWSQGRGRRPAPRGAGAGRLGEGPEARGTPWAPTAPPRTNRPTGPRPAHGRPVVESWSEPPRRGTAAGTGQAGSSGRTGHDGVREAAPDAPAAGASGAVPHAMPHAAAAATGIDAAGLLELLHRHVGEVSPAAREELDRLVEAHGAARVAAVLAQVLEGADRSLQVVEAAGRRLAAGTGASA</sequence>
<evidence type="ECO:0000256" key="1">
    <source>
        <dbReference type="SAM" id="MobiDB-lite"/>
    </source>
</evidence>
<reference evidence="3 4" key="1">
    <citation type="submission" date="2023-08" db="EMBL/GenBank/DDBJ databases">
        <title>Genome sequence of Thermaerobacter compostii strain Ins1, a spore-forming filamentous bacterium isolated from a deep geothermal reservoir.</title>
        <authorList>
            <person name="Bregnard D."/>
            <person name="Gonzalez D."/>
            <person name="Junier P."/>
        </authorList>
    </citation>
    <scope>NUCLEOTIDE SEQUENCE [LARGE SCALE GENOMIC DNA]</scope>
    <source>
        <strain evidence="3 4">Ins1</strain>
    </source>
</reference>
<organism evidence="3 4">
    <name type="scientific">Thermaerobacter composti</name>
    <dbReference type="NCBI Taxonomy" id="554949"/>
    <lineage>
        <taxon>Bacteria</taxon>
        <taxon>Bacillati</taxon>
        <taxon>Bacillota</taxon>
        <taxon>Clostridia</taxon>
        <taxon>Eubacteriales</taxon>
        <taxon>Clostridiales Family XVII. Incertae Sedis</taxon>
        <taxon>Thermaerobacter</taxon>
    </lineage>
</organism>
<evidence type="ECO:0000259" key="2">
    <source>
        <dbReference type="PROSITE" id="PS50126"/>
    </source>
</evidence>
<feature type="region of interest" description="Disordered" evidence="1">
    <location>
        <begin position="1"/>
        <end position="145"/>
    </location>
</feature>
<feature type="compositionally biased region" description="Low complexity" evidence="1">
    <location>
        <begin position="127"/>
        <end position="144"/>
    </location>
</feature>
<dbReference type="InterPro" id="IPR050437">
    <property type="entry name" value="Ribos_protein_bS1-like"/>
</dbReference>
<dbReference type="PROSITE" id="PS50126">
    <property type="entry name" value="S1"/>
    <property type="match status" value="1"/>
</dbReference>
<evidence type="ECO:0000313" key="4">
    <source>
        <dbReference type="Proteomes" id="UP001304683"/>
    </source>
</evidence>
<gene>
    <name evidence="3" type="ORF">Q5761_00735</name>
</gene>
<dbReference type="Gene3D" id="2.40.50.140">
    <property type="entry name" value="Nucleic acid-binding proteins"/>
    <property type="match status" value="1"/>
</dbReference>
<evidence type="ECO:0000313" key="3">
    <source>
        <dbReference type="EMBL" id="WPD19231.1"/>
    </source>
</evidence>
<protein>
    <submittedName>
        <fullName evidence="3">S1 RNA-binding domain-containing protein</fullName>
    </submittedName>
</protein>
<feature type="compositionally biased region" description="Basic and acidic residues" evidence="1">
    <location>
        <begin position="337"/>
        <end position="346"/>
    </location>
</feature>
<name>A0ABZ0QP11_9FIRM</name>
<feature type="domain" description="S1 motif" evidence="2">
    <location>
        <begin position="160"/>
        <end position="229"/>
    </location>
</feature>
<dbReference type="SMART" id="SM00316">
    <property type="entry name" value="S1"/>
    <property type="match status" value="1"/>
</dbReference>
<dbReference type="InterPro" id="IPR003029">
    <property type="entry name" value="S1_domain"/>
</dbReference>
<accession>A0ABZ0QP11</accession>